<evidence type="ECO:0000256" key="5">
    <source>
        <dbReference type="PROSITE-ProRule" id="PRU10007"/>
    </source>
</evidence>
<dbReference type="InterPro" id="IPR029510">
    <property type="entry name" value="Ald_DH_CS_GLU"/>
</dbReference>
<dbReference type="PANTHER" id="PTHR43570">
    <property type="entry name" value="ALDEHYDE DEHYDROGENASE"/>
    <property type="match status" value="1"/>
</dbReference>
<feature type="active site" evidence="4 5">
    <location>
        <position position="217"/>
    </location>
</feature>
<comment type="similarity">
    <text evidence="1 3 6">Belongs to the aldehyde dehydrogenase family.</text>
</comment>
<proteinExistence type="inferred from homology"/>
<organism evidence="8 9">
    <name type="scientific">Komagataella pastoris</name>
    <name type="common">Yeast</name>
    <name type="synonym">Pichia pastoris</name>
    <dbReference type="NCBI Taxonomy" id="4922"/>
    <lineage>
        <taxon>Eukaryota</taxon>
        <taxon>Fungi</taxon>
        <taxon>Dikarya</taxon>
        <taxon>Ascomycota</taxon>
        <taxon>Saccharomycotina</taxon>
        <taxon>Pichiomycetes</taxon>
        <taxon>Pichiales</taxon>
        <taxon>Pichiaceae</taxon>
        <taxon>Komagataella</taxon>
    </lineage>
</organism>
<dbReference type="InterPro" id="IPR016163">
    <property type="entry name" value="Ald_DH_C"/>
</dbReference>
<dbReference type="InterPro" id="IPR016160">
    <property type="entry name" value="Ald_DH_CS_CYS"/>
</dbReference>
<dbReference type="InterPro" id="IPR016162">
    <property type="entry name" value="Ald_DH_N"/>
</dbReference>
<dbReference type="EMBL" id="CP014584">
    <property type="protein sequence ID" value="ANZ74061.1"/>
    <property type="molecule type" value="Genomic_DNA"/>
</dbReference>
<dbReference type="PIRSF" id="PIRSF036492">
    <property type="entry name" value="ALDH"/>
    <property type="match status" value="1"/>
</dbReference>
<dbReference type="GO" id="GO:0006081">
    <property type="term" value="P:aldehyde metabolic process"/>
    <property type="evidence" value="ECO:0007669"/>
    <property type="project" value="InterPro"/>
</dbReference>
<dbReference type="GO" id="GO:0004029">
    <property type="term" value="F:aldehyde dehydrogenase (NAD+) activity"/>
    <property type="evidence" value="ECO:0007669"/>
    <property type="project" value="TreeGrafter"/>
</dbReference>
<reference evidence="8 9" key="1">
    <citation type="submission" date="2016-02" db="EMBL/GenBank/DDBJ databases">
        <title>Comparative genomic and transcriptomic foundation for Pichia pastoris.</title>
        <authorList>
            <person name="Love K.R."/>
            <person name="Shah K.A."/>
            <person name="Whittaker C.A."/>
            <person name="Wu J."/>
            <person name="Bartlett M.C."/>
            <person name="Ma D."/>
            <person name="Leeson R.L."/>
            <person name="Priest M."/>
            <person name="Young S.K."/>
            <person name="Love J.C."/>
        </authorList>
    </citation>
    <scope>NUCLEOTIDE SEQUENCE [LARGE SCALE GENOMIC DNA]</scope>
    <source>
        <strain evidence="8 9">ATCC 28485</strain>
    </source>
</reference>
<dbReference type="PROSITE" id="PS00687">
    <property type="entry name" value="ALDEHYDE_DEHYDR_GLU"/>
    <property type="match status" value="1"/>
</dbReference>
<name>A0A1B2J7S3_PICPA</name>
<sequence>MMLEYTQVEEISSLVDNARRVFDSKVLTVQNRLNQLRNLYYVLLDHQTQFEDALNKDFNRSQFETSRLELAQVFGEILYVMRYLESWSKPQKVEYLPLSFGTTYSTVEKIPLGVILIIAPFNYPIVLSLSPIIGAIAAGNTVVFKPSELTPNCSTLLTEVLQSCFDYPIVSVVNGGITETQKLLKQKFDKIMFTGSEHVGKAVSKAAAEQLTPVILELGGKSPCFLTSNCKATKIKTLLSRIIWSSFVNSGQTCVAVDYLLVDESIYSTVVEESTKILEEFYGTITDKSDFTHLIDRKSFKRTVTTLQKTKGKKISFGVAHENTNFVPPTLICDVSWDDETMRSENFAPILPIIKYSTIEDAVSKVKTNHDTPLACYIFSEDPREQRYILNNLRSGGVCINETMMHVGLYTAPFGGVGNSGYGNYHGKWSFESFSHSRTVLKQPLWAEFLIKARYPPYTKKNRATLELLDKGVVWFDRSGNVPSRRSYLTKVIGCCGLMVTVAVALLAKLVF</sequence>
<dbReference type="Proteomes" id="UP000094565">
    <property type="component" value="Chromosome 1"/>
</dbReference>
<feature type="active site" evidence="4">
    <location>
        <position position="254"/>
    </location>
</feature>
<keyword evidence="2 3" id="KW-0560">Oxidoreductase</keyword>
<evidence type="ECO:0000256" key="2">
    <source>
        <dbReference type="ARBA" id="ARBA00023002"/>
    </source>
</evidence>
<dbReference type="PANTHER" id="PTHR43570:SF16">
    <property type="entry name" value="ALDEHYDE DEHYDROGENASE TYPE III, ISOFORM Q"/>
    <property type="match status" value="1"/>
</dbReference>
<evidence type="ECO:0000313" key="8">
    <source>
        <dbReference type="EMBL" id="ANZ74061.1"/>
    </source>
</evidence>
<dbReference type="OrthoDB" id="440325at2759"/>
<keyword evidence="9" id="KW-1185">Reference proteome</keyword>
<evidence type="ECO:0000256" key="6">
    <source>
        <dbReference type="RuleBase" id="RU003345"/>
    </source>
</evidence>
<protein>
    <recommendedName>
        <fullName evidence="3">Aldehyde dehydrogenase</fullName>
    </recommendedName>
</protein>
<dbReference type="GO" id="GO:0005737">
    <property type="term" value="C:cytoplasm"/>
    <property type="evidence" value="ECO:0007669"/>
    <property type="project" value="TreeGrafter"/>
</dbReference>
<evidence type="ECO:0000256" key="4">
    <source>
        <dbReference type="PIRSR" id="PIRSR036492-1"/>
    </source>
</evidence>
<gene>
    <name evidence="8" type="primary">HFD1</name>
    <name evidence="8" type="ORF">ATY40_BA7501008</name>
</gene>
<dbReference type="FunFam" id="3.40.605.10:FF:000004">
    <property type="entry name" value="Aldehyde dehydrogenase"/>
    <property type="match status" value="1"/>
</dbReference>
<dbReference type="Gene3D" id="3.40.605.10">
    <property type="entry name" value="Aldehyde Dehydrogenase, Chain A, domain 1"/>
    <property type="match status" value="1"/>
</dbReference>
<dbReference type="AlphaFoldDB" id="A0A1B2J7S3"/>
<dbReference type="PROSITE" id="PS00070">
    <property type="entry name" value="ALDEHYDE_DEHYDR_CYS"/>
    <property type="match status" value="1"/>
</dbReference>
<dbReference type="InterPro" id="IPR016161">
    <property type="entry name" value="Ald_DH/histidinol_DH"/>
</dbReference>
<dbReference type="SUPFAM" id="SSF53720">
    <property type="entry name" value="ALDH-like"/>
    <property type="match status" value="1"/>
</dbReference>
<evidence type="ECO:0000256" key="3">
    <source>
        <dbReference type="PIRNR" id="PIRNR036492"/>
    </source>
</evidence>
<dbReference type="Gene3D" id="3.40.309.10">
    <property type="entry name" value="Aldehyde Dehydrogenase, Chain A, domain 2"/>
    <property type="match status" value="1"/>
</dbReference>
<evidence type="ECO:0000259" key="7">
    <source>
        <dbReference type="Pfam" id="PF00171"/>
    </source>
</evidence>
<evidence type="ECO:0000256" key="1">
    <source>
        <dbReference type="ARBA" id="ARBA00009986"/>
    </source>
</evidence>
<dbReference type="Pfam" id="PF00171">
    <property type="entry name" value="Aldedh"/>
    <property type="match status" value="1"/>
</dbReference>
<accession>A0A1B2J7S3</accession>
<dbReference type="InterPro" id="IPR012394">
    <property type="entry name" value="Aldehyde_DH_NAD(P)"/>
</dbReference>
<evidence type="ECO:0000313" key="9">
    <source>
        <dbReference type="Proteomes" id="UP000094565"/>
    </source>
</evidence>
<dbReference type="InterPro" id="IPR015590">
    <property type="entry name" value="Aldehyde_DH_dom"/>
</dbReference>
<feature type="domain" description="Aldehyde dehydrogenase" evidence="7">
    <location>
        <begin position="6"/>
        <end position="440"/>
    </location>
</feature>